<feature type="transmembrane region" description="Helical" evidence="7">
    <location>
        <begin position="214"/>
        <end position="233"/>
    </location>
</feature>
<evidence type="ECO:0000256" key="3">
    <source>
        <dbReference type="ARBA" id="ARBA00022729"/>
    </source>
</evidence>
<feature type="domain" description="SH3b" evidence="8">
    <location>
        <begin position="45"/>
        <end position="110"/>
    </location>
</feature>
<evidence type="ECO:0000313" key="10">
    <source>
        <dbReference type="Proteomes" id="UP000235116"/>
    </source>
</evidence>
<feature type="region of interest" description="Disordered" evidence="6">
    <location>
        <begin position="132"/>
        <end position="156"/>
    </location>
</feature>
<dbReference type="InterPro" id="IPR016476">
    <property type="entry name" value="SH3_dom_pro"/>
</dbReference>
<dbReference type="AlphaFoldDB" id="A0A2K9LH77"/>
<evidence type="ECO:0000256" key="5">
    <source>
        <dbReference type="ARBA" id="ARBA00023136"/>
    </source>
</evidence>
<sequence>MWVNVKNRVKPLHCANTKKSRGNTVKQLISAIVTLIIASAIALPATAKTIYIHDNLRVDMRTGPSLEYRIIDFLRSGTKMQVLQESGEWIQIEANGKEGWIQSQYTSEEPIARDQLAQALKEIQALKQENSGLKSKLSESQSELGGLKSDHSKMTNSTEKLQQELDRAQQTCKNAISTEAAYRQLQEEAELLKVDVEKLKVENIRLSEDNLKSGIQWGAGAVFLGVILAWLIAKSSAKKRRSEW</sequence>
<accession>A0A2K9LH77</accession>
<keyword evidence="5 7" id="KW-0472">Membrane</keyword>
<keyword evidence="10" id="KW-1185">Reference proteome</keyword>
<dbReference type="Gene3D" id="2.30.30.40">
    <property type="entry name" value="SH3 Domains"/>
    <property type="match status" value="1"/>
</dbReference>
<dbReference type="KEGG" id="kak:Kalk_03770"/>
<dbReference type="GO" id="GO:0016020">
    <property type="term" value="C:membrane"/>
    <property type="evidence" value="ECO:0007669"/>
    <property type="project" value="UniProtKB-SubCell"/>
</dbReference>
<reference evidence="10" key="1">
    <citation type="submission" date="2017-08" db="EMBL/GenBank/DDBJ databases">
        <title>Direct submision.</title>
        <authorList>
            <person name="Kim S.-J."/>
            <person name="Rhee S.-K."/>
        </authorList>
    </citation>
    <scope>NUCLEOTIDE SEQUENCE [LARGE SCALE GENOMIC DNA]</scope>
    <source>
        <strain evidence="10">GI5</strain>
    </source>
</reference>
<dbReference type="Proteomes" id="UP000235116">
    <property type="component" value="Chromosome"/>
</dbReference>
<proteinExistence type="predicted"/>
<evidence type="ECO:0000313" key="9">
    <source>
        <dbReference type="EMBL" id="AUM11587.1"/>
    </source>
</evidence>
<dbReference type="InterPro" id="IPR036149">
    <property type="entry name" value="APC_N_sf"/>
</dbReference>
<dbReference type="NCBIfam" id="TIGR04211">
    <property type="entry name" value="SH3_and_anchor"/>
    <property type="match status" value="1"/>
</dbReference>
<evidence type="ECO:0000256" key="6">
    <source>
        <dbReference type="SAM" id="MobiDB-lite"/>
    </source>
</evidence>
<keyword evidence="4 7" id="KW-1133">Transmembrane helix</keyword>
<feature type="compositionally biased region" description="Low complexity" evidence="6">
    <location>
        <begin position="132"/>
        <end position="147"/>
    </location>
</feature>
<evidence type="ECO:0000256" key="2">
    <source>
        <dbReference type="ARBA" id="ARBA00022692"/>
    </source>
</evidence>
<name>A0A2K9LH77_9GAMM</name>
<evidence type="ECO:0000256" key="1">
    <source>
        <dbReference type="ARBA" id="ARBA00004167"/>
    </source>
</evidence>
<keyword evidence="2 7" id="KW-0812">Transmembrane</keyword>
<dbReference type="Pfam" id="PF08239">
    <property type="entry name" value="SH3_3"/>
    <property type="match status" value="1"/>
</dbReference>
<protein>
    <recommendedName>
        <fullName evidence="8">SH3b domain-containing protein</fullName>
    </recommendedName>
</protein>
<feature type="transmembrane region" description="Helical" evidence="7">
    <location>
        <begin position="28"/>
        <end position="47"/>
    </location>
</feature>
<dbReference type="SMART" id="SM00287">
    <property type="entry name" value="SH3b"/>
    <property type="match status" value="1"/>
</dbReference>
<organism evidence="9 10">
    <name type="scientific">Ketobacter alkanivorans</name>
    <dbReference type="NCBI Taxonomy" id="1917421"/>
    <lineage>
        <taxon>Bacteria</taxon>
        <taxon>Pseudomonadati</taxon>
        <taxon>Pseudomonadota</taxon>
        <taxon>Gammaproteobacteria</taxon>
        <taxon>Pseudomonadales</taxon>
        <taxon>Ketobacteraceae</taxon>
        <taxon>Ketobacter</taxon>
    </lineage>
</organism>
<dbReference type="SUPFAM" id="SSF58050">
    <property type="entry name" value="N-terminal coiled coil domain from apc"/>
    <property type="match status" value="1"/>
</dbReference>
<dbReference type="InterPro" id="IPR003646">
    <property type="entry name" value="SH3-like_bac-type"/>
</dbReference>
<gene>
    <name evidence="9" type="ORF">Kalk_03770</name>
</gene>
<evidence type="ECO:0000256" key="7">
    <source>
        <dbReference type="SAM" id="Phobius"/>
    </source>
</evidence>
<evidence type="ECO:0000259" key="8">
    <source>
        <dbReference type="PROSITE" id="PS51781"/>
    </source>
</evidence>
<dbReference type="EMBL" id="CP022684">
    <property type="protein sequence ID" value="AUM11587.1"/>
    <property type="molecule type" value="Genomic_DNA"/>
</dbReference>
<dbReference type="PROSITE" id="PS51781">
    <property type="entry name" value="SH3B"/>
    <property type="match status" value="1"/>
</dbReference>
<comment type="subcellular location">
    <subcellularLocation>
        <location evidence="1">Membrane</location>
        <topology evidence="1">Single-pass membrane protein</topology>
    </subcellularLocation>
</comment>
<keyword evidence="3" id="KW-0732">Signal</keyword>
<evidence type="ECO:0000256" key="4">
    <source>
        <dbReference type="ARBA" id="ARBA00022989"/>
    </source>
</evidence>